<feature type="chain" id="PRO_5036797777" description="Solute-binding protein family 5 domain-containing protein" evidence="4">
    <location>
        <begin position="43"/>
        <end position="527"/>
    </location>
</feature>
<organism evidence="6 7">
    <name type="scientific">Streptomyces montanisoli</name>
    <dbReference type="NCBI Taxonomy" id="2798581"/>
    <lineage>
        <taxon>Bacteria</taxon>
        <taxon>Bacillati</taxon>
        <taxon>Actinomycetota</taxon>
        <taxon>Actinomycetes</taxon>
        <taxon>Kitasatosporales</taxon>
        <taxon>Streptomycetaceae</taxon>
        <taxon>Streptomyces</taxon>
    </lineage>
</organism>
<dbReference type="PIRSF" id="PIRSF002741">
    <property type="entry name" value="MppA"/>
    <property type="match status" value="1"/>
</dbReference>
<keyword evidence="3 4" id="KW-0732">Signal</keyword>
<sequence length="527" mass="57474">MRAPRHPRTTRTRTAFRGLRAPRAAALGGLAALLAASLTACALPTTTGGSAPGSARLTADLAGYPSSLDPGLQYDTDSYSVYRNIFDQLLHRDPKTNKPIPWLATHWRRTNPTTWVFTLRDDVRFSDGSRLTAADAAFSVQRILDPKFGSQQYANFSAIASATGHGDTLILTTKYPSPTLLTYLTTLSVVPEAYVKKVGNDRFNVRPMGSGPYSFVSAIPGSQVVLKRNESYWGAEPPIRRVTFRAVPSPASRVADLTSGKADIADGMTPDTAIQMKSASNLKVLSAPTERVSYLAFNTIKGGPTDDPRVRRAISLAIDYKALISALEQGYGKRVNSVLTPLAVGYPEQLSPYTYDPKKARGLIKQAGAAGKTVVMATSPTYDPQIVQVIQANIQDAGLKVSIVNSDQATYLKKVQSPSHDWGSIRFGQWSCSCLDADGVAYPLFRSGTVWSSYHNPDFDALVDQARRTIDPVARDRLYAKAYGILDKDTPGVGLFQIYSIYGANKRLLWHPDAQQSFYVADMRFTS</sequence>
<dbReference type="GO" id="GO:0015833">
    <property type="term" value="P:peptide transport"/>
    <property type="evidence" value="ECO:0007669"/>
    <property type="project" value="TreeGrafter"/>
</dbReference>
<evidence type="ECO:0000313" key="6">
    <source>
        <dbReference type="EMBL" id="MBP0456370.1"/>
    </source>
</evidence>
<feature type="signal peptide" evidence="4">
    <location>
        <begin position="1"/>
        <end position="42"/>
    </location>
</feature>
<dbReference type="GO" id="GO:0043190">
    <property type="term" value="C:ATP-binding cassette (ABC) transporter complex"/>
    <property type="evidence" value="ECO:0007669"/>
    <property type="project" value="InterPro"/>
</dbReference>
<comment type="similarity">
    <text evidence="1">Belongs to the bacterial solute-binding protein 5 family.</text>
</comment>
<comment type="caution">
    <text evidence="6">The sequence shown here is derived from an EMBL/GenBank/DDBJ whole genome shotgun (WGS) entry which is preliminary data.</text>
</comment>
<evidence type="ECO:0000256" key="3">
    <source>
        <dbReference type="ARBA" id="ARBA00022729"/>
    </source>
</evidence>
<dbReference type="AlphaFoldDB" id="A0A940RTR4"/>
<dbReference type="Proteomes" id="UP000670475">
    <property type="component" value="Unassembled WGS sequence"/>
</dbReference>
<proteinExistence type="inferred from homology"/>
<name>A0A940RTR4_9ACTN</name>
<dbReference type="PANTHER" id="PTHR30290:SF9">
    <property type="entry name" value="OLIGOPEPTIDE-BINDING PROTEIN APPA"/>
    <property type="match status" value="1"/>
</dbReference>
<feature type="domain" description="Solute-binding protein family 5" evidence="5">
    <location>
        <begin position="98"/>
        <end position="448"/>
    </location>
</feature>
<evidence type="ECO:0000259" key="5">
    <source>
        <dbReference type="Pfam" id="PF00496"/>
    </source>
</evidence>
<evidence type="ECO:0000256" key="4">
    <source>
        <dbReference type="SAM" id="SignalP"/>
    </source>
</evidence>
<keyword evidence="2" id="KW-0813">Transport</keyword>
<evidence type="ECO:0000313" key="7">
    <source>
        <dbReference type="Proteomes" id="UP000670475"/>
    </source>
</evidence>
<dbReference type="GO" id="GO:0042597">
    <property type="term" value="C:periplasmic space"/>
    <property type="evidence" value="ECO:0007669"/>
    <property type="project" value="UniProtKB-ARBA"/>
</dbReference>
<dbReference type="SUPFAM" id="SSF53850">
    <property type="entry name" value="Periplasmic binding protein-like II"/>
    <property type="match status" value="1"/>
</dbReference>
<evidence type="ECO:0000256" key="2">
    <source>
        <dbReference type="ARBA" id="ARBA00022448"/>
    </source>
</evidence>
<dbReference type="Gene3D" id="3.10.105.10">
    <property type="entry name" value="Dipeptide-binding Protein, Domain 3"/>
    <property type="match status" value="1"/>
</dbReference>
<reference evidence="6" key="1">
    <citation type="submission" date="2021-03" db="EMBL/GenBank/DDBJ databases">
        <title>Whole genome sequence of Streptomyces bomunensis MMS17-BM035.</title>
        <authorList>
            <person name="Lee J.H."/>
        </authorList>
    </citation>
    <scope>NUCLEOTIDE SEQUENCE</scope>
    <source>
        <strain evidence="6">MMS17-BM035</strain>
    </source>
</reference>
<evidence type="ECO:0000256" key="1">
    <source>
        <dbReference type="ARBA" id="ARBA00005695"/>
    </source>
</evidence>
<dbReference type="GO" id="GO:1904680">
    <property type="term" value="F:peptide transmembrane transporter activity"/>
    <property type="evidence" value="ECO:0007669"/>
    <property type="project" value="TreeGrafter"/>
</dbReference>
<dbReference type="Gene3D" id="3.40.190.10">
    <property type="entry name" value="Periplasmic binding protein-like II"/>
    <property type="match status" value="1"/>
</dbReference>
<dbReference type="InterPro" id="IPR030678">
    <property type="entry name" value="Peptide/Ni-bd"/>
</dbReference>
<accession>A0A940RTR4</accession>
<protein>
    <recommendedName>
        <fullName evidence="5">Solute-binding protein family 5 domain-containing protein</fullName>
    </recommendedName>
</protein>
<dbReference type="EMBL" id="JAGIQL010000004">
    <property type="protein sequence ID" value="MBP0456370.1"/>
    <property type="molecule type" value="Genomic_DNA"/>
</dbReference>
<gene>
    <name evidence="6" type="ORF">JFN87_02480</name>
</gene>
<dbReference type="InterPro" id="IPR000914">
    <property type="entry name" value="SBP_5_dom"/>
</dbReference>
<dbReference type="InterPro" id="IPR039424">
    <property type="entry name" value="SBP_5"/>
</dbReference>
<dbReference type="Gene3D" id="3.90.76.10">
    <property type="entry name" value="Dipeptide-binding Protein, Domain 1"/>
    <property type="match status" value="1"/>
</dbReference>
<dbReference type="RefSeq" id="WP_209338152.1">
    <property type="nucleotide sequence ID" value="NZ_JAGIQL010000004.1"/>
</dbReference>
<keyword evidence="7" id="KW-1185">Reference proteome</keyword>
<dbReference type="PANTHER" id="PTHR30290">
    <property type="entry name" value="PERIPLASMIC BINDING COMPONENT OF ABC TRANSPORTER"/>
    <property type="match status" value="1"/>
</dbReference>
<dbReference type="Pfam" id="PF00496">
    <property type="entry name" value="SBP_bac_5"/>
    <property type="match status" value="1"/>
</dbReference>